<evidence type="ECO:0000313" key="2">
    <source>
        <dbReference type="Proteomes" id="UP000031366"/>
    </source>
</evidence>
<dbReference type="AlphaFoldDB" id="A0A0C1U1L0"/>
<gene>
    <name evidence="1" type="ORF">U732_2538</name>
</gene>
<evidence type="ECO:0000313" key="1">
    <source>
        <dbReference type="EMBL" id="KIE45383.1"/>
    </source>
</evidence>
<proteinExistence type="predicted"/>
<reference evidence="1 2" key="1">
    <citation type="journal article" date="2015" name="Infect. Genet. Evol.">
        <title>Genomic sequences of six botulinum neurotoxin-producing strains representing three clostridial species illustrate the mobility and diversity of botulinum neurotoxin genes.</title>
        <authorList>
            <person name="Smith T.J."/>
            <person name="Hill K.K."/>
            <person name="Xie G."/>
            <person name="Foley B.T."/>
            <person name="Williamson C.H."/>
            <person name="Foster J.T."/>
            <person name="Johnson S.L."/>
            <person name="Chertkov O."/>
            <person name="Teshima H."/>
            <person name="Gibbons H.S."/>
            <person name="Johnsky L.A."/>
            <person name="Karavis M.A."/>
            <person name="Smith L.A."/>
        </authorList>
    </citation>
    <scope>NUCLEOTIDE SEQUENCE [LARGE SCALE GENOMIC DNA]</scope>
    <source>
        <strain evidence="1 2">CDC 2741</strain>
    </source>
</reference>
<protein>
    <submittedName>
        <fullName evidence="1">Uncharacterized protein</fullName>
    </submittedName>
</protein>
<comment type="caution">
    <text evidence="1">The sequence shown here is derived from an EMBL/GenBank/DDBJ whole genome shotgun (WGS) entry which is preliminary data.</text>
</comment>
<sequence length="36" mass="4306">MVFNIYNSMISMKKAAVKMLINYEQNLFPSNIYIIY</sequence>
<dbReference type="EMBL" id="AYSO01000019">
    <property type="protein sequence ID" value="KIE45383.1"/>
    <property type="molecule type" value="Genomic_DNA"/>
</dbReference>
<dbReference type="Proteomes" id="UP000031366">
    <property type="component" value="Unassembled WGS sequence"/>
</dbReference>
<keyword evidence="2" id="KW-1185">Reference proteome</keyword>
<accession>A0A0C1U1L0</accession>
<organism evidence="1 2">
    <name type="scientific">Clostridium argentinense CDC 2741</name>
    <dbReference type="NCBI Taxonomy" id="1418104"/>
    <lineage>
        <taxon>Bacteria</taxon>
        <taxon>Bacillati</taxon>
        <taxon>Bacillota</taxon>
        <taxon>Clostridia</taxon>
        <taxon>Eubacteriales</taxon>
        <taxon>Clostridiaceae</taxon>
        <taxon>Clostridium</taxon>
    </lineage>
</organism>
<name>A0A0C1U1L0_9CLOT</name>